<dbReference type="Proteomes" id="UP000199161">
    <property type="component" value="Unassembled WGS sequence"/>
</dbReference>
<keyword evidence="3" id="KW-1185">Reference proteome</keyword>
<evidence type="ECO:0000256" key="1">
    <source>
        <dbReference type="SAM" id="Phobius"/>
    </source>
</evidence>
<keyword evidence="1" id="KW-0472">Membrane</keyword>
<dbReference type="AlphaFoldDB" id="A0A1I1L3K6"/>
<dbReference type="EMBL" id="FOKW01000014">
    <property type="protein sequence ID" value="SFC67604.1"/>
    <property type="molecule type" value="Genomic_DNA"/>
</dbReference>
<organism evidence="2 3">
    <name type="scientific">Natronobacterium haloterrestre</name>
    <name type="common">Halobiforma haloterrestris</name>
    <dbReference type="NCBI Taxonomy" id="148448"/>
    <lineage>
        <taxon>Archaea</taxon>
        <taxon>Methanobacteriati</taxon>
        <taxon>Methanobacteriota</taxon>
        <taxon>Stenosarchaea group</taxon>
        <taxon>Halobacteria</taxon>
        <taxon>Halobacteriales</taxon>
        <taxon>Natrialbaceae</taxon>
        <taxon>Natronobacterium</taxon>
    </lineage>
</organism>
<reference evidence="3" key="1">
    <citation type="submission" date="2016-10" db="EMBL/GenBank/DDBJ databases">
        <authorList>
            <person name="Varghese N."/>
            <person name="Submissions S."/>
        </authorList>
    </citation>
    <scope>NUCLEOTIDE SEQUENCE [LARGE SCALE GENOMIC DNA]</scope>
    <source>
        <strain evidence="3">DSM 13078</strain>
    </source>
</reference>
<keyword evidence="1" id="KW-1133">Transmembrane helix</keyword>
<protein>
    <submittedName>
        <fullName evidence="2">Uncharacterized protein</fullName>
    </submittedName>
</protein>
<accession>A0A1I1L3K6</accession>
<feature type="transmembrane region" description="Helical" evidence="1">
    <location>
        <begin position="146"/>
        <end position="165"/>
    </location>
</feature>
<evidence type="ECO:0000313" key="3">
    <source>
        <dbReference type="Proteomes" id="UP000199161"/>
    </source>
</evidence>
<keyword evidence="1" id="KW-0812">Transmembrane</keyword>
<sequence>MASGTSFEDRAKRFISRTPGDHDHEQTIQFISEIFRIESQLIALEKRLDNLSAGVWSSELSKINDELSALSSDFFEVQRVISSPEGHLHELIDIPRDEVSEKAVSEILTQLGWEWFPRELNRVYSVQERVYRKADAKSQQMLTNRIIFLSFLAFVISASTFAIQYI</sequence>
<proteinExistence type="predicted"/>
<dbReference type="RefSeq" id="WP_089789737.1">
    <property type="nucleotide sequence ID" value="NZ_FOKW01000014.1"/>
</dbReference>
<name>A0A1I1L3K6_NATHA</name>
<evidence type="ECO:0000313" key="2">
    <source>
        <dbReference type="EMBL" id="SFC67604.1"/>
    </source>
</evidence>
<gene>
    <name evidence="2" type="ORF">SAMN05444422_11443</name>
</gene>